<keyword evidence="4" id="KW-0233">DNA recombination</keyword>
<evidence type="ECO:0000256" key="5">
    <source>
        <dbReference type="PROSITE-ProRule" id="PRU01248"/>
    </source>
</evidence>
<dbReference type="PANTHER" id="PTHR30349:SF64">
    <property type="entry name" value="PROPHAGE INTEGRASE INTD-RELATED"/>
    <property type="match status" value="1"/>
</dbReference>
<dbReference type="HOGENOM" id="CLU_044959_0_0_4"/>
<dbReference type="InterPro" id="IPR044068">
    <property type="entry name" value="CB"/>
</dbReference>
<evidence type="ECO:0000313" key="8">
    <source>
        <dbReference type="EMBL" id="ACD21643.1"/>
    </source>
</evidence>
<feature type="domain" description="Core-binding (CB)" evidence="7">
    <location>
        <begin position="28"/>
        <end position="131"/>
    </location>
</feature>
<evidence type="ECO:0000259" key="6">
    <source>
        <dbReference type="PROSITE" id="PS51898"/>
    </source>
</evidence>
<name>B2TH94_PARPJ</name>
<organism evidence="8 9">
    <name type="scientific">Paraburkholderia phytofirmans (strain DSM 17436 / LMG 22146 / PsJN)</name>
    <name type="common">Burkholderia phytofirmans</name>
    <dbReference type="NCBI Taxonomy" id="398527"/>
    <lineage>
        <taxon>Bacteria</taxon>
        <taxon>Pseudomonadati</taxon>
        <taxon>Pseudomonadota</taxon>
        <taxon>Betaproteobacteria</taxon>
        <taxon>Burkholderiales</taxon>
        <taxon>Burkholderiaceae</taxon>
        <taxon>Paraburkholderia</taxon>
    </lineage>
</organism>
<dbReference type="PROSITE" id="PS51898">
    <property type="entry name" value="TYR_RECOMBINASE"/>
    <property type="match status" value="1"/>
</dbReference>
<dbReference type="AlphaFoldDB" id="B2TH94"/>
<dbReference type="InterPro" id="IPR050090">
    <property type="entry name" value="Tyrosine_recombinase_XerCD"/>
</dbReference>
<dbReference type="EMBL" id="CP001054">
    <property type="protein sequence ID" value="ACD21643.1"/>
    <property type="molecule type" value="Genomic_DNA"/>
</dbReference>
<dbReference type="Pfam" id="PF00589">
    <property type="entry name" value="Phage_integrase"/>
    <property type="match status" value="1"/>
</dbReference>
<dbReference type="Gene3D" id="1.10.150.130">
    <property type="match status" value="1"/>
</dbReference>
<protein>
    <submittedName>
        <fullName evidence="8">Integrase family protein</fullName>
    </submittedName>
</protein>
<evidence type="ECO:0000313" key="9">
    <source>
        <dbReference type="Proteomes" id="UP000001739"/>
    </source>
</evidence>
<comment type="similarity">
    <text evidence="1">Belongs to the 'phage' integrase family.</text>
</comment>
<dbReference type="CDD" id="cd00397">
    <property type="entry name" value="DNA_BRE_C"/>
    <property type="match status" value="1"/>
</dbReference>
<evidence type="ECO:0000259" key="7">
    <source>
        <dbReference type="PROSITE" id="PS51900"/>
    </source>
</evidence>
<dbReference type="InterPro" id="IPR010998">
    <property type="entry name" value="Integrase_recombinase_N"/>
</dbReference>
<dbReference type="GO" id="GO:0003677">
    <property type="term" value="F:DNA binding"/>
    <property type="evidence" value="ECO:0007669"/>
    <property type="project" value="UniProtKB-UniRule"/>
</dbReference>
<dbReference type="InterPro" id="IPR002104">
    <property type="entry name" value="Integrase_catalytic"/>
</dbReference>
<dbReference type="PROSITE" id="PS51900">
    <property type="entry name" value="CB"/>
    <property type="match status" value="1"/>
</dbReference>
<dbReference type="InterPro" id="IPR013762">
    <property type="entry name" value="Integrase-like_cat_sf"/>
</dbReference>
<dbReference type="KEGG" id="bpy:Bphyt_7358"/>
<evidence type="ECO:0000256" key="2">
    <source>
        <dbReference type="ARBA" id="ARBA00022908"/>
    </source>
</evidence>
<gene>
    <name evidence="8" type="ordered locus">Bphyt_7358</name>
</gene>
<proteinExistence type="inferred from homology"/>
<keyword evidence="3 5" id="KW-0238">DNA-binding</keyword>
<dbReference type="eggNOG" id="COG4974">
    <property type="taxonomic scope" value="Bacteria"/>
</dbReference>
<dbReference type="InterPro" id="IPR011010">
    <property type="entry name" value="DNA_brk_join_enz"/>
</dbReference>
<evidence type="ECO:0000256" key="4">
    <source>
        <dbReference type="ARBA" id="ARBA00023172"/>
    </source>
</evidence>
<dbReference type="PANTHER" id="PTHR30349">
    <property type="entry name" value="PHAGE INTEGRASE-RELATED"/>
    <property type="match status" value="1"/>
</dbReference>
<geneLocation type="plasmid" evidence="8 9">
    <name>pBPHYT01</name>
</geneLocation>
<dbReference type="RefSeq" id="WP_012431012.1">
    <property type="nucleotide sequence ID" value="NC_010679.1"/>
</dbReference>
<dbReference type="GO" id="GO:0015074">
    <property type="term" value="P:DNA integration"/>
    <property type="evidence" value="ECO:0007669"/>
    <property type="project" value="UniProtKB-KW"/>
</dbReference>
<evidence type="ECO:0000256" key="3">
    <source>
        <dbReference type="ARBA" id="ARBA00023125"/>
    </source>
</evidence>
<keyword evidence="2" id="KW-0229">DNA integration</keyword>
<keyword evidence="8" id="KW-0614">Plasmid</keyword>
<dbReference type="SUPFAM" id="SSF56349">
    <property type="entry name" value="DNA breaking-rejoining enzymes"/>
    <property type="match status" value="1"/>
</dbReference>
<evidence type="ECO:0000256" key="1">
    <source>
        <dbReference type="ARBA" id="ARBA00008857"/>
    </source>
</evidence>
<sequence>MRIFYTSDEFAYKGYACPGIPFLCEDDMEFVLEVNDYLLWIALENASTGSPATWKSHAESLYDFFSWLRVNQLAWDSRPQKGRQGEEITTLAIYRNWSLDLSDPRTGRQQIQASTVRKRLTHIMAFYKWAARRGRIDFIPWETRGYVFAPQVHPDMYRHARAGRVVERDNVRPTVRKKLIPLLTVNQCRALLKACTTGTLQLMTKLMLQTGLRNAECRTFPKKYVFDPSPAARNRRIPINLDPADMELKNGNARRVYVSWHLMKDLFDYLNFGEGASRSRAFFNITGQFSPVLFLNQGGTRWSEKGLNNAYRKLWAPPTLSSPVLDFRVTPHMLRHTFATCELFAESQRVNLGHALAWVRDRLGHSSISTTTRYVHCLDLFGETDLNEYQIEIDGLLIGGEA</sequence>
<accession>B2TH94</accession>
<reference evidence="8 9" key="1">
    <citation type="journal article" date="2011" name="J. Bacteriol.">
        <title>Complete genome sequence of the plant growth-promoting endophyte Burkholderia phytofirmans strain PsJN.</title>
        <authorList>
            <person name="Weilharter A."/>
            <person name="Mitter B."/>
            <person name="Shin M.V."/>
            <person name="Chain P.S."/>
            <person name="Nowak J."/>
            <person name="Sessitsch A."/>
        </authorList>
    </citation>
    <scope>NUCLEOTIDE SEQUENCE [LARGE SCALE GENOMIC DNA]</scope>
    <source>
        <strain evidence="9">DSM 17436 / LMG 22146 / PsJN</strain>
        <plasmid evidence="8 9">pBPHYT01</plasmid>
    </source>
</reference>
<dbReference type="Gene3D" id="1.10.443.10">
    <property type="entry name" value="Intergrase catalytic core"/>
    <property type="match status" value="1"/>
</dbReference>
<dbReference type="Proteomes" id="UP000001739">
    <property type="component" value="Plasmid pBPHYT01"/>
</dbReference>
<dbReference type="GO" id="GO:0006310">
    <property type="term" value="P:DNA recombination"/>
    <property type="evidence" value="ECO:0007669"/>
    <property type="project" value="UniProtKB-KW"/>
</dbReference>
<feature type="domain" description="Tyr recombinase" evidence="6">
    <location>
        <begin position="178"/>
        <end position="390"/>
    </location>
</feature>
<dbReference type="OrthoDB" id="8610787at2"/>